<keyword evidence="5" id="KW-1185">Reference proteome</keyword>
<evidence type="ECO:0000313" key="4">
    <source>
        <dbReference type="EMBL" id="TKR76671.1"/>
    </source>
</evidence>
<feature type="compositionally biased region" description="Polar residues" evidence="1">
    <location>
        <begin position="221"/>
        <end position="253"/>
    </location>
</feature>
<protein>
    <recommendedName>
        <fullName evidence="6">SEA domain-containing protein</fullName>
    </recommendedName>
</protein>
<dbReference type="STRING" id="34508.A0A4U5N2W9"/>
<feature type="compositionally biased region" description="Polar residues" evidence="1">
    <location>
        <begin position="268"/>
        <end position="288"/>
    </location>
</feature>
<keyword evidence="2" id="KW-0812">Transmembrane</keyword>
<dbReference type="EMBL" id="AZBU02000005">
    <property type="protein sequence ID" value="TKR76671.1"/>
    <property type="molecule type" value="Genomic_DNA"/>
</dbReference>
<comment type="caution">
    <text evidence="4">The sequence shown here is derived from an EMBL/GenBank/DDBJ whole genome shotgun (WGS) entry which is preliminary data.</text>
</comment>
<feature type="compositionally biased region" description="Polar residues" evidence="1">
    <location>
        <begin position="144"/>
        <end position="163"/>
    </location>
</feature>
<gene>
    <name evidence="4" type="ORF">L596_017780</name>
</gene>
<dbReference type="Proteomes" id="UP000298663">
    <property type="component" value="Unassembled WGS sequence"/>
</dbReference>
<sequence>MIRAAYLLLLLAFPIVRAVDHNAQFTDATNNEYSDKEMIRGLEDLLDAANDDIEDDIEVDRVGNNESATTLDSSSMSGSSTQDAVSFTLATEATTLPTMEESTQFTDATDQENSKSDIVRWIGNVLGTLLESMIASPTVKKRSSTLNPSTMTDATGSSTMLPTTEESTTFALTSRESINSTATAEEIHILDIEIASSTSKEPKTTSTTLESGGTTLDSSSMTVGSTQDAVSSTLAKETTLPTIEESTQFTDVTNQEKSEQEMTMAVKRSTSPDPTTWSDAPESSTRVFTTEEVTTLAPIGQESTNSTAVAEEFSISDLPRTSLTSEEPKTASITLEPVDADATSEDSSFKLTSTLPSTTKNVTTGKSMPTTEDKLIVVPEATSCTFQESSTISSSTVASASQDPSTTLPSVTDAIASSTQEVVSTTLMVTEEFTTLAFSTNEPTTSTSATKESLILDIVSTPSTTVTVSTTLETTKKTDVSTMEPSTSKLMSTTEEMLVVVPEVTSSTSQNPATTMKGFTTMEMTPMTDVKRTSSQNAVSTMDASTLPTTVESTTSALSTQEPKTSSSGTSLILGLRNIYSKTSDMTKITDVLTWESVTVEASTLSSTESGAKASSSSSSTPSTLWPAPGVTDGFTKGEINSTTPASEGDDVDQQKNVGVESTSDPNGKENNRTLFIIGLIISLLITIVAVIFLALVVTGKICAPPSAEKTEEI</sequence>
<feature type="signal peptide" evidence="3">
    <location>
        <begin position="1"/>
        <end position="18"/>
    </location>
</feature>
<proteinExistence type="predicted"/>
<feature type="region of interest" description="Disordered" evidence="1">
    <location>
        <begin position="141"/>
        <end position="163"/>
    </location>
</feature>
<evidence type="ECO:0008006" key="6">
    <source>
        <dbReference type="Google" id="ProtNLM"/>
    </source>
</evidence>
<keyword evidence="3" id="KW-0732">Signal</keyword>
<accession>A0A4U5N2W9</accession>
<evidence type="ECO:0000256" key="1">
    <source>
        <dbReference type="SAM" id="MobiDB-lite"/>
    </source>
</evidence>
<feature type="compositionally biased region" description="Polar residues" evidence="1">
    <location>
        <begin position="533"/>
        <end position="564"/>
    </location>
</feature>
<keyword evidence="2" id="KW-1133">Transmembrane helix</keyword>
<feature type="chain" id="PRO_5020814971" description="SEA domain-containing protein" evidence="3">
    <location>
        <begin position="19"/>
        <end position="714"/>
    </location>
</feature>
<reference evidence="4 5" key="1">
    <citation type="journal article" date="2015" name="Genome Biol.">
        <title>Comparative genomics of Steinernema reveals deeply conserved gene regulatory networks.</title>
        <authorList>
            <person name="Dillman A.R."/>
            <person name="Macchietto M."/>
            <person name="Porter C.F."/>
            <person name="Rogers A."/>
            <person name="Williams B."/>
            <person name="Antoshechkin I."/>
            <person name="Lee M.M."/>
            <person name="Goodwin Z."/>
            <person name="Lu X."/>
            <person name="Lewis E.E."/>
            <person name="Goodrich-Blair H."/>
            <person name="Stock S.P."/>
            <person name="Adams B.J."/>
            <person name="Sternberg P.W."/>
            <person name="Mortazavi A."/>
        </authorList>
    </citation>
    <scope>NUCLEOTIDE SEQUENCE [LARGE SCALE GENOMIC DNA]</scope>
    <source>
        <strain evidence="4 5">ALL</strain>
    </source>
</reference>
<feature type="region of interest" description="Disordered" evidence="1">
    <location>
        <begin position="193"/>
        <end position="288"/>
    </location>
</feature>
<feature type="compositionally biased region" description="Polar residues" evidence="1">
    <location>
        <begin position="655"/>
        <end position="666"/>
    </location>
</feature>
<dbReference type="AlphaFoldDB" id="A0A4U5N2W9"/>
<feature type="transmembrane region" description="Helical" evidence="2">
    <location>
        <begin position="675"/>
        <end position="698"/>
    </location>
</feature>
<keyword evidence="2" id="KW-0472">Membrane</keyword>
<feature type="compositionally biased region" description="Low complexity" evidence="1">
    <location>
        <begin position="606"/>
        <end position="629"/>
    </location>
</feature>
<evidence type="ECO:0000256" key="3">
    <source>
        <dbReference type="SAM" id="SignalP"/>
    </source>
</evidence>
<name>A0A4U5N2W9_STECR</name>
<feature type="region of interest" description="Disordered" evidence="1">
    <location>
        <begin position="531"/>
        <end position="570"/>
    </location>
</feature>
<organism evidence="4 5">
    <name type="scientific">Steinernema carpocapsae</name>
    <name type="common">Entomopathogenic nematode</name>
    <dbReference type="NCBI Taxonomy" id="34508"/>
    <lineage>
        <taxon>Eukaryota</taxon>
        <taxon>Metazoa</taxon>
        <taxon>Ecdysozoa</taxon>
        <taxon>Nematoda</taxon>
        <taxon>Chromadorea</taxon>
        <taxon>Rhabditida</taxon>
        <taxon>Tylenchina</taxon>
        <taxon>Panagrolaimomorpha</taxon>
        <taxon>Strongyloidoidea</taxon>
        <taxon>Steinernematidae</taxon>
        <taxon>Steinernema</taxon>
    </lineage>
</organism>
<feature type="region of interest" description="Disordered" evidence="1">
    <location>
        <begin position="300"/>
        <end position="331"/>
    </location>
</feature>
<evidence type="ECO:0000256" key="2">
    <source>
        <dbReference type="SAM" id="Phobius"/>
    </source>
</evidence>
<evidence type="ECO:0000313" key="5">
    <source>
        <dbReference type="Proteomes" id="UP000298663"/>
    </source>
</evidence>
<feature type="region of interest" description="Disordered" evidence="1">
    <location>
        <begin position="604"/>
        <end position="666"/>
    </location>
</feature>
<reference evidence="4 5" key="2">
    <citation type="journal article" date="2019" name="G3 (Bethesda)">
        <title>Hybrid Assembly of the Genome of the Entomopathogenic Nematode Steinernema carpocapsae Identifies the X-Chromosome.</title>
        <authorList>
            <person name="Serra L."/>
            <person name="Macchietto M."/>
            <person name="Macias-Munoz A."/>
            <person name="McGill C.J."/>
            <person name="Rodriguez I.M."/>
            <person name="Rodriguez B."/>
            <person name="Murad R."/>
            <person name="Mortazavi A."/>
        </authorList>
    </citation>
    <scope>NUCLEOTIDE SEQUENCE [LARGE SCALE GENOMIC DNA]</scope>
    <source>
        <strain evidence="4 5">ALL</strain>
    </source>
</reference>
<feature type="compositionally biased region" description="Low complexity" evidence="1">
    <location>
        <begin position="196"/>
        <end position="220"/>
    </location>
</feature>